<evidence type="ECO:0000256" key="5">
    <source>
        <dbReference type="ARBA" id="ARBA00023204"/>
    </source>
</evidence>
<dbReference type="EC" id="3.1.-.-" evidence="6"/>
<proteinExistence type="inferred from homology"/>
<evidence type="ECO:0000256" key="3">
    <source>
        <dbReference type="ARBA" id="ARBA00022763"/>
    </source>
</evidence>
<dbReference type="AlphaFoldDB" id="A0A0G0LBG7"/>
<protein>
    <recommendedName>
        <fullName evidence="6">Very short patch repair endonuclease</fullName>
        <ecNumber evidence="6">3.1.-.-</ecNumber>
    </recommendedName>
</protein>
<evidence type="ECO:0000256" key="1">
    <source>
        <dbReference type="ARBA" id="ARBA00022722"/>
    </source>
</evidence>
<dbReference type="GO" id="GO:0006298">
    <property type="term" value="P:mismatch repair"/>
    <property type="evidence" value="ECO:0007669"/>
    <property type="project" value="UniProtKB-UniRule"/>
</dbReference>
<comment type="similarity">
    <text evidence="6">Belongs to the vsr family.</text>
</comment>
<dbReference type="Proteomes" id="UP000034081">
    <property type="component" value="Unassembled WGS sequence"/>
</dbReference>
<keyword evidence="1 6" id="KW-0540">Nuclease</keyword>
<accession>A0A0G0LBG7</accession>
<organism evidence="7 8">
    <name type="scientific">Candidatus Woesebacteria bacterium GW2011_GWB1_38_8</name>
    <dbReference type="NCBI Taxonomy" id="1618570"/>
    <lineage>
        <taxon>Bacteria</taxon>
        <taxon>Candidatus Woeseibacteriota</taxon>
    </lineage>
</organism>
<evidence type="ECO:0000313" key="8">
    <source>
        <dbReference type="Proteomes" id="UP000034081"/>
    </source>
</evidence>
<dbReference type="Pfam" id="PF03852">
    <property type="entry name" value="Vsr"/>
    <property type="match status" value="1"/>
</dbReference>
<dbReference type="STRING" id="1618570.UT08_C0009G0024"/>
<sequence>MDTIDAKRRSRNMARIKAKNTKPELILRKYLSANGYKYRIHFNLKGKPDIVFLKKKVAIFVNGCFWHGHGCKVDHTAKSNLDFWNAKISKNKERDILNNKALTSEGWNVFIIWECDIRKNSPETYKDLFNILNDSSTSASTTS</sequence>
<keyword evidence="5 6" id="KW-0234">DNA repair</keyword>
<evidence type="ECO:0000256" key="2">
    <source>
        <dbReference type="ARBA" id="ARBA00022759"/>
    </source>
</evidence>
<dbReference type="InterPro" id="IPR011335">
    <property type="entry name" value="Restrct_endonuc-II-like"/>
</dbReference>
<dbReference type="PATRIC" id="fig|1618570.3.peg.874"/>
<dbReference type="SUPFAM" id="SSF52980">
    <property type="entry name" value="Restriction endonuclease-like"/>
    <property type="match status" value="1"/>
</dbReference>
<dbReference type="EMBL" id="LBVL01000009">
    <property type="protein sequence ID" value="KKQ85190.1"/>
    <property type="molecule type" value="Genomic_DNA"/>
</dbReference>
<evidence type="ECO:0000256" key="6">
    <source>
        <dbReference type="PIRNR" id="PIRNR018267"/>
    </source>
</evidence>
<dbReference type="InterPro" id="IPR004603">
    <property type="entry name" value="DNA_mismatch_endonuc_vsr"/>
</dbReference>
<keyword evidence="3 6" id="KW-0227">DNA damage</keyword>
<name>A0A0G0LBG7_9BACT</name>
<dbReference type="GO" id="GO:0004519">
    <property type="term" value="F:endonuclease activity"/>
    <property type="evidence" value="ECO:0007669"/>
    <property type="project" value="UniProtKB-KW"/>
</dbReference>
<gene>
    <name evidence="7" type="ORF">UT08_C0009G0024</name>
</gene>
<evidence type="ECO:0000313" key="7">
    <source>
        <dbReference type="EMBL" id="KKQ85190.1"/>
    </source>
</evidence>
<reference evidence="7 8" key="1">
    <citation type="journal article" date="2015" name="Nature">
        <title>rRNA introns, odd ribosomes, and small enigmatic genomes across a large radiation of phyla.</title>
        <authorList>
            <person name="Brown C.T."/>
            <person name="Hug L.A."/>
            <person name="Thomas B.C."/>
            <person name="Sharon I."/>
            <person name="Castelle C.J."/>
            <person name="Singh A."/>
            <person name="Wilkins M.J."/>
            <person name="Williams K.H."/>
            <person name="Banfield J.F."/>
        </authorList>
    </citation>
    <scope>NUCLEOTIDE SEQUENCE [LARGE SCALE GENOMIC DNA]</scope>
</reference>
<dbReference type="PIRSF" id="PIRSF018267">
    <property type="entry name" value="VSR_endonuc"/>
    <property type="match status" value="1"/>
</dbReference>
<evidence type="ECO:0000256" key="4">
    <source>
        <dbReference type="ARBA" id="ARBA00022801"/>
    </source>
</evidence>
<dbReference type="Gene3D" id="3.40.960.10">
    <property type="entry name" value="VSR Endonuclease"/>
    <property type="match status" value="1"/>
</dbReference>
<keyword evidence="2 6" id="KW-0255">Endonuclease</keyword>
<dbReference type="CDD" id="cd00221">
    <property type="entry name" value="Vsr"/>
    <property type="match status" value="1"/>
</dbReference>
<dbReference type="NCBIfam" id="TIGR00632">
    <property type="entry name" value="vsr"/>
    <property type="match status" value="1"/>
</dbReference>
<dbReference type="GO" id="GO:0016787">
    <property type="term" value="F:hydrolase activity"/>
    <property type="evidence" value="ECO:0007669"/>
    <property type="project" value="UniProtKB-KW"/>
</dbReference>
<keyword evidence="4 6" id="KW-0378">Hydrolase</keyword>
<comment type="caution">
    <text evidence="7">The sequence shown here is derived from an EMBL/GenBank/DDBJ whole genome shotgun (WGS) entry which is preliminary data.</text>
</comment>
<comment type="function">
    <text evidence="6">May nick specific sequences that contain T:G mispairs resulting from m5C-deamination.</text>
</comment>